<dbReference type="SMART" id="SM00382">
    <property type="entry name" value="AAA"/>
    <property type="match status" value="2"/>
</dbReference>
<dbReference type="SUPFAM" id="SSF52540">
    <property type="entry name" value="P-loop containing nucleoside triphosphate hydrolases"/>
    <property type="match status" value="2"/>
</dbReference>
<feature type="domain" description="AAA+ ATPase" evidence="4">
    <location>
        <begin position="415"/>
        <end position="551"/>
    </location>
</feature>
<dbReference type="PANTHER" id="PTHR23077">
    <property type="entry name" value="AAA-FAMILY ATPASE"/>
    <property type="match status" value="1"/>
</dbReference>
<dbReference type="AlphaFoldDB" id="A0A1R2BUU6"/>
<dbReference type="Gene3D" id="1.10.8.60">
    <property type="match status" value="2"/>
</dbReference>
<comment type="similarity">
    <text evidence="3">Belongs to the AAA ATPase family.</text>
</comment>
<evidence type="ECO:0000256" key="3">
    <source>
        <dbReference type="RuleBase" id="RU003651"/>
    </source>
</evidence>
<evidence type="ECO:0000259" key="4">
    <source>
        <dbReference type="SMART" id="SM00382"/>
    </source>
</evidence>
<dbReference type="InterPro" id="IPR027417">
    <property type="entry name" value="P-loop_NTPase"/>
</dbReference>
<keyword evidence="6" id="KW-1185">Reference proteome</keyword>
<evidence type="ECO:0000313" key="6">
    <source>
        <dbReference type="Proteomes" id="UP000187209"/>
    </source>
</evidence>
<feature type="domain" description="AAA+ ATPase" evidence="4">
    <location>
        <begin position="154"/>
        <end position="289"/>
    </location>
</feature>
<proteinExistence type="inferred from homology"/>
<dbReference type="Gene3D" id="3.40.50.300">
    <property type="entry name" value="P-loop containing nucleotide triphosphate hydrolases"/>
    <property type="match status" value="2"/>
</dbReference>
<dbReference type="GO" id="GO:0005737">
    <property type="term" value="C:cytoplasm"/>
    <property type="evidence" value="ECO:0007669"/>
    <property type="project" value="TreeGrafter"/>
</dbReference>
<dbReference type="PROSITE" id="PS00674">
    <property type="entry name" value="AAA"/>
    <property type="match status" value="2"/>
</dbReference>
<dbReference type="GO" id="GO:0005524">
    <property type="term" value="F:ATP binding"/>
    <property type="evidence" value="ECO:0007669"/>
    <property type="project" value="UniProtKB-KW"/>
</dbReference>
<dbReference type="OrthoDB" id="27435at2759"/>
<dbReference type="InterPro" id="IPR003593">
    <property type="entry name" value="AAA+_ATPase"/>
</dbReference>
<evidence type="ECO:0000256" key="1">
    <source>
        <dbReference type="ARBA" id="ARBA00022741"/>
    </source>
</evidence>
<accession>A0A1R2BUU6</accession>
<name>A0A1R2BUU6_9CILI</name>
<dbReference type="Pfam" id="PF00004">
    <property type="entry name" value="AAA"/>
    <property type="match status" value="2"/>
</dbReference>
<reference evidence="5 6" key="1">
    <citation type="submission" date="2016-11" db="EMBL/GenBank/DDBJ databases">
        <title>The macronuclear genome of Stentor coeruleus: a giant cell with tiny introns.</title>
        <authorList>
            <person name="Slabodnick M."/>
            <person name="Ruby J.G."/>
            <person name="Reiff S.B."/>
            <person name="Swart E.C."/>
            <person name="Gosai S."/>
            <person name="Prabakaran S."/>
            <person name="Witkowska E."/>
            <person name="Larue G.E."/>
            <person name="Fisher S."/>
            <person name="Freeman R.M."/>
            <person name="Gunawardena J."/>
            <person name="Chu W."/>
            <person name="Stover N.A."/>
            <person name="Gregory B.D."/>
            <person name="Nowacki M."/>
            <person name="Derisi J."/>
            <person name="Roy S.W."/>
            <person name="Marshall W.F."/>
            <person name="Sood P."/>
        </authorList>
    </citation>
    <scope>NUCLEOTIDE SEQUENCE [LARGE SCALE GENOMIC DNA]</scope>
    <source>
        <strain evidence="5">WM001</strain>
    </source>
</reference>
<dbReference type="PANTHER" id="PTHR23077:SF27">
    <property type="entry name" value="ATPASE FAMILY GENE 2 PROTEIN HOMOLOG A"/>
    <property type="match status" value="1"/>
</dbReference>
<dbReference type="GO" id="GO:0016887">
    <property type="term" value="F:ATP hydrolysis activity"/>
    <property type="evidence" value="ECO:0007669"/>
    <property type="project" value="InterPro"/>
</dbReference>
<organism evidence="5 6">
    <name type="scientific">Stentor coeruleus</name>
    <dbReference type="NCBI Taxonomy" id="5963"/>
    <lineage>
        <taxon>Eukaryota</taxon>
        <taxon>Sar</taxon>
        <taxon>Alveolata</taxon>
        <taxon>Ciliophora</taxon>
        <taxon>Postciliodesmatophora</taxon>
        <taxon>Heterotrichea</taxon>
        <taxon>Heterotrichida</taxon>
        <taxon>Stentoridae</taxon>
        <taxon>Stentor</taxon>
    </lineage>
</organism>
<dbReference type="FunFam" id="3.40.50.300:FF:000012">
    <property type="entry name" value="Transitional endoplasmic reticulum ATPase"/>
    <property type="match status" value="1"/>
</dbReference>
<keyword evidence="2 3" id="KW-0067">ATP-binding</keyword>
<dbReference type="CDD" id="cd19511">
    <property type="entry name" value="RecA-like_CDC48_r2-like"/>
    <property type="match status" value="1"/>
</dbReference>
<dbReference type="InterPro" id="IPR041569">
    <property type="entry name" value="AAA_lid_3"/>
</dbReference>
<dbReference type="Pfam" id="PF17862">
    <property type="entry name" value="AAA_lid_3"/>
    <property type="match status" value="2"/>
</dbReference>
<gene>
    <name evidence="5" type="ORF">SteCoe_19086</name>
</gene>
<dbReference type="Proteomes" id="UP000187209">
    <property type="component" value="Unassembled WGS sequence"/>
</dbReference>
<dbReference type="EMBL" id="MPUH01000416">
    <property type="protein sequence ID" value="OMJ80602.1"/>
    <property type="molecule type" value="Genomic_DNA"/>
</dbReference>
<evidence type="ECO:0000313" key="5">
    <source>
        <dbReference type="EMBL" id="OMJ80602.1"/>
    </source>
</evidence>
<dbReference type="FunFam" id="3.40.50.300:FF:000661">
    <property type="entry name" value="calmodulin-interacting protein 111 isoform X1"/>
    <property type="match status" value="1"/>
</dbReference>
<protein>
    <recommendedName>
        <fullName evidence="4">AAA+ ATPase domain-containing protein</fullName>
    </recommendedName>
</protein>
<dbReference type="InterPro" id="IPR003959">
    <property type="entry name" value="ATPase_AAA_core"/>
</dbReference>
<dbReference type="InterPro" id="IPR050168">
    <property type="entry name" value="AAA_ATPase_domain"/>
</dbReference>
<keyword evidence="1 3" id="KW-0547">Nucleotide-binding</keyword>
<comment type="caution">
    <text evidence="5">The sequence shown here is derived from an EMBL/GenBank/DDBJ whole genome shotgun (WGS) entry which is preliminary data.</text>
</comment>
<sequence length="640" mass="71047">MSKKKVSKETSVEYKGEASLVEVEALELSQRLCTMSNQLFACYLGQELVGKSFINGQIFGIPIYGKIQNFKLTQSVEQMVEEMNLDEQKPFLITKNTKFKFINNAPSERVEAIKENTKEEIKLGGLDSQIKTMKELASMALTVPNIYTELNIPPPRGILLHGPPGTGKTVLAKTVANEITSNVINLSSTLISKYVGETENNIHSIFNQAKETAPSVIFIDEIDALCPSRDSGVEDYLKRIVSSFLTELDGLNNDSRVLIIATTNRPNILDPSLRRPGRFDKELEIPVPSRSDRLKIAEVISESMSKLQISSEDLQVIAERTHGFVGADLAALFRETAMKVISRFNNGGELRATLQDFLSGINEMAPSALRDLVIEVPKVYWNDIGGYENVKLQIRQAVEWPLKHPEAFERLGIKPPKGILLYGPPGCSKTMMAKAVATESQLNFIAIKGPELFSKYVGDTEKAIREIFRKARTCAPSVIFIDEIDALGSQRQGSDNTVNDRVLCTLLNEMDGIEVLKDVTILAATNRPDIIDKALVRPGRIDRMIYIPPPDLNARVCILQIATRKMPIDKDVDLGKIAGLMERYSGAEVTLVPREAAILALSENIDAQIVQNKHFTTALVSVVPRITQQVISQYENFKIS</sequence>
<dbReference type="InterPro" id="IPR003960">
    <property type="entry name" value="ATPase_AAA_CS"/>
</dbReference>
<evidence type="ECO:0000256" key="2">
    <source>
        <dbReference type="ARBA" id="ARBA00022840"/>
    </source>
</evidence>